<protein>
    <submittedName>
        <fullName evidence="1">Uncharacterized protein</fullName>
    </submittedName>
</protein>
<dbReference type="EMBL" id="JXAL01000024">
    <property type="protein sequence ID" value="KIL35167.1"/>
    <property type="molecule type" value="Genomic_DNA"/>
</dbReference>
<proteinExistence type="predicted"/>
<reference evidence="1 2" key="1">
    <citation type="submission" date="2014-12" db="EMBL/GenBank/DDBJ databases">
        <title>Draft genome sequence of Cohnella kolymensis strain B-2846.</title>
        <authorList>
            <person name="Karlyshev A.V."/>
            <person name="Kudryashova E.B."/>
        </authorList>
    </citation>
    <scope>NUCLEOTIDE SEQUENCE [LARGE SCALE GENOMIC DNA]</scope>
    <source>
        <strain evidence="1 2">VKM B-2846</strain>
    </source>
</reference>
<organism evidence="1 2">
    <name type="scientific">Cohnella kolymensis</name>
    <dbReference type="NCBI Taxonomy" id="1590652"/>
    <lineage>
        <taxon>Bacteria</taxon>
        <taxon>Bacillati</taxon>
        <taxon>Bacillota</taxon>
        <taxon>Bacilli</taxon>
        <taxon>Bacillales</taxon>
        <taxon>Paenibacillaceae</taxon>
        <taxon>Cohnella</taxon>
    </lineage>
</organism>
<accession>A0ABR5A2K5</accession>
<gene>
    <name evidence="1" type="ORF">SD71_16210</name>
</gene>
<evidence type="ECO:0000313" key="1">
    <source>
        <dbReference type="EMBL" id="KIL35167.1"/>
    </source>
</evidence>
<dbReference type="Proteomes" id="UP000054526">
    <property type="component" value="Unassembled WGS sequence"/>
</dbReference>
<name>A0ABR5A2K5_9BACL</name>
<comment type="caution">
    <text evidence="1">The sequence shown here is derived from an EMBL/GenBank/DDBJ whole genome shotgun (WGS) entry which is preliminary data.</text>
</comment>
<evidence type="ECO:0000313" key="2">
    <source>
        <dbReference type="Proteomes" id="UP000054526"/>
    </source>
</evidence>
<dbReference type="RefSeq" id="WP_041065284.1">
    <property type="nucleotide sequence ID" value="NZ_JXAL01000024.1"/>
</dbReference>
<keyword evidence="2" id="KW-1185">Reference proteome</keyword>
<sequence>MNVDLTLDQSLNIGPEVTLAEGLTKHVKIGSVKVIREVRQKMKDIPYRFAFCVGREKRKLGDEEVDFPAIEASYREAFGMVLVEGLTDEEYENANVQELDTLLDRFLY</sequence>